<dbReference type="InterPro" id="IPR050362">
    <property type="entry name" value="Cation-dep_OMT"/>
</dbReference>
<dbReference type="Gene3D" id="3.40.50.150">
    <property type="entry name" value="Vaccinia Virus protein VP39"/>
    <property type="match status" value="1"/>
</dbReference>
<dbReference type="Pfam" id="PF01596">
    <property type="entry name" value="Methyltransf_3"/>
    <property type="match status" value="1"/>
</dbReference>
<gene>
    <name evidence="4" type="ORF">GCM10010977_07160</name>
</gene>
<name>A0ABQ2LR01_9MICC</name>
<dbReference type="InterPro" id="IPR002935">
    <property type="entry name" value="SAM_O-MeTrfase"/>
</dbReference>
<comment type="caution">
    <text evidence="4">The sequence shown here is derived from an EMBL/GenBank/DDBJ whole genome shotgun (WGS) entry which is preliminary data.</text>
</comment>
<keyword evidence="3" id="KW-0949">S-adenosyl-L-methionine</keyword>
<dbReference type="PROSITE" id="PS51682">
    <property type="entry name" value="SAM_OMT_I"/>
    <property type="match status" value="1"/>
</dbReference>
<evidence type="ECO:0000256" key="1">
    <source>
        <dbReference type="ARBA" id="ARBA00022603"/>
    </source>
</evidence>
<accession>A0ABQ2LR01</accession>
<protein>
    <submittedName>
        <fullName evidence="4">O-methyltransferase</fullName>
    </submittedName>
</protein>
<evidence type="ECO:0000313" key="4">
    <source>
        <dbReference type="EMBL" id="GGO42124.1"/>
    </source>
</evidence>
<evidence type="ECO:0000313" key="5">
    <source>
        <dbReference type="Proteomes" id="UP000642509"/>
    </source>
</evidence>
<reference evidence="5" key="1">
    <citation type="journal article" date="2019" name="Int. J. Syst. Evol. Microbiol.">
        <title>The Global Catalogue of Microorganisms (GCM) 10K type strain sequencing project: providing services to taxonomists for standard genome sequencing and annotation.</title>
        <authorList>
            <consortium name="The Broad Institute Genomics Platform"/>
            <consortium name="The Broad Institute Genome Sequencing Center for Infectious Disease"/>
            <person name="Wu L."/>
            <person name="Ma J."/>
        </authorList>
    </citation>
    <scope>NUCLEOTIDE SEQUENCE [LARGE SCALE GENOMIC DNA]</scope>
    <source>
        <strain evidence="5">CGMCC 1.7064</strain>
    </source>
</reference>
<keyword evidence="5" id="KW-1185">Reference proteome</keyword>
<dbReference type="PANTHER" id="PTHR10509">
    <property type="entry name" value="O-METHYLTRANSFERASE-RELATED"/>
    <property type="match status" value="1"/>
</dbReference>
<dbReference type="InterPro" id="IPR029063">
    <property type="entry name" value="SAM-dependent_MTases_sf"/>
</dbReference>
<evidence type="ECO:0000256" key="2">
    <source>
        <dbReference type="ARBA" id="ARBA00022679"/>
    </source>
</evidence>
<dbReference type="RefSeq" id="WP_188804328.1">
    <property type="nucleotide sequence ID" value="NZ_BAAAOU010000001.1"/>
</dbReference>
<dbReference type="EMBL" id="BMLQ01000002">
    <property type="protein sequence ID" value="GGO42124.1"/>
    <property type="molecule type" value="Genomic_DNA"/>
</dbReference>
<organism evidence="4 5">
    <name type="scientific">Citricoccus zhacaiensis</name>
    <dbReference type="NCBI Taxonomy" id="489142"/>
    <lineage>
        <taxon>Bacteria</taxon>
        <taxon>Bacillati</taxon>
        <taxon>Actinomycetota</taxon>
        <taxon>Actinomycetes</taxon>
        <taxon>Micrococcales</taxon>
        <taxon>Micrococcaceae</taxon>
        <taxon>Citricoccus</taxon>
    </lineage>
</organism>
<evidence type="ECO:0000256" key="3">
    <source>
        <dbReference type="ARBA" id="ARBA00022691"/>
    </source>
</evidence>
<dbReference type="SUPFAM" id="SSF53335">
    <property type="entry name" value="S-adenosyl-L-methionine-dependent methyltransferases"/>
    <property type="match status" value="1"/>
</dbReference>
<sequence>MTSREQWSAVDDYLVETAIRPDAASDRTRAATHEAGLPPIEVPAGQGKLMGLIAELAGARSVLEFGTLGGYSTQWFAAAVGPGGTVTTLEYEPRHAEVARANLDAAGLGDRVQIRVGAALATVQELIDSGAGPFDVVFIDADKANNANYLDAALKLSRPGTVIIGDNVVRGGRVLDDSGTGADAADVAGIRAYLQRQGDDPRLDGTALQTVGGKGWDGFALAIVRDVEPGVAGAE</sequence>
<dbReference type="Proteomes" id="UP000642509">
    <property type="component" value="Unassembled WGS sequence"/>
</dbReference>
<keyword evidence="1" id="KW-0489">Methyltransferase</keyword>
<keyword evidence="2" id="KW-0808">Transferase</keyword>
<dbReference type="PANTHER" id="PTHR10509:SF14">
    <property type="entry name" value="CAFFEOYL-COA O-METHYLTRANSFERASE 3-RELATED"/>
    <property type="match status" value="1"/>
</dbReference>
<proteinExistence type="predicted"/>